<accession>A0A5C7T7W7</accession>
<feature type="region of interest" description="Disordered" evidence="1">
    <location>
        <begin position="124"/>
        <end position="155"/>
    </location>
</feature>
<dbReference type="Proteomes" id="UP000321192">
    <property type="component" value="Unassembled WGS sequence"/>
</dbReference>
<comment type="caution">
    <text evidence="3">The sequence shown here is derived from an EMBL/GenBank/DDBJ whole genome shotgun (WGS) entry which is preliminary data.</text>
</comment>
<feature type="region of interest" description="Disordered" evidence="1">
    <location>
        <begin position="55"/>
        <end position="84"/>
    </location>
</feature>
<dbReference type="RefSeq" id="WP_276656316.1">
    <property type="nucleotide sequence ID" value="NZ_SSFD01000012.1"/>
</dbReference>
<dbReference type="AlphaFoldDB" id="A0A5C7T7W7"/>
<feature type="transmembrane region" description="Helical" evidence="2">
    <location>
        <begin position="6"/>
        <end position="23"/>
    </location>
</feature>
<evidence type="ECO:0000313" key="4">
    <source>
        <dbReference type="Proteomes" id="UP000321192"/>
    </source>
</evidence>
<gene>
    <name evidence="3" type="ORF">E6Q80_00765</name>
</gene>
<keyword evidence="2" id="KW-0472">Membrane</keyword>
<sequence>MLEKPFTTLFGLALLMFVGWVMISDTPNQRMDRACRPVVWAGNVTVSFASLAEPSAHEANKEFQAQAGKPPPPPPDTSKKPLGRRVQGMFDGFNYGCQYALWRLFYESEYLEYVAEMERLAAEEHRKEVDERFGRKDKVAAPSAPERPPEVPAVN</sequence>
<proteinExistence type="predicted"/>
<protein>
    <submittedName>
        <fullName evidence="3">Uncharacterized protein</fullName>
    </submittedName>
</protein>
<evidence type="ECO:0000256" key="2">
    <source>
        <dbReference type="SAM" id="Phobius"/>
    </source>
</evidence>
<reference evidence="3 4" key="1">
    <citation type="submission" date="2018-09" db="EMBL/GenBank/DDBJ databases">
        <title>Metagenome Assembled Genomes from an Advanced Water Purification Facility.</title>
        <authorList>
            <person name="Stamps B.W."/>
            <person name="Spear J.R."/>
        </authorList>
    </citation>
    <scope>NUCLEOTIDE SEQUENCE [LARGE SCALE GENOMIC DNA]</scope>
    <source>
        <strain evidence="3">Bin_27_1</strain>
    </source>
</reference>
<keyword evidence="2" id="KW-0812">Transmembrane</keyword>
<dbReference type="EMBL" id="SSFD01000012">
    <property type="protein sequence ID" value="TXH92304.1"/>
    <property type="molecule type" value="Genomic_DNA"/>
</dbReference>
<evidence type="ECO:0000313" key="3">
    <source>
        <dbReference type="EMBL" id="TXH92304.1"/>
    </source>
</evidence>
<evidence type="ECO:0000256" key="1">
    <source>
        <dbReference type="SAM" id="MobiDB-lite"/>
    </source>
</evidence>
<name>A0A5C7T7W7_THASP</name>
<keyword evidence="2" id="KW-1133">Transmembrane helix</keyword>
<organism evidence="3 4">
    <name type="scientific">Thauera aminoaromatica</name>
    <dbReference type="NCBI Taxonomy" id="164330"/>
    <lineage>
        <taxon>Bacteria</taxon>
        <taxon>Pseudomonadati</taxon>
        <taxon>Pseudomonadota</taxon>
        <taxon>Betaproteobacteria</taxon>
        <taxon>Rhodocyclales</taxon>
        <taxon>Zoogloeaceae</taxon>
        <taxon>Thauera</taxon>
    </lineage>
</organism>
<feature type="compositionally biased region" description="Basic and acidic residues" evidence="1">
    <location>
        <begin position="124"/>
        <end position="139"/>
    </location>
</feature>